<sequence>MLTTLFQDWLYDFDRQVGQKHRGQCILLLLDNCSSHKIEGLNLLNVDVYFLPPNITSKIQPMDSGIIMSFKNIIVIIIFDVIEADNIVHIETNDIEADDLLLNEISRMLEIINLPNSMGAKELLNIPEENIVYEVPEDITEFIEIFKKQSKENTNDLNNLDEMDDSTEVVTVSTNMALKSLNTVHIFLLQQENSNEQIKLVNTIKKFVRKKQTQTTIYQYFG</sequence>
<reference evidence="2" key="1">
    <citation type="submission" date="2020-05" db="EMBL/GenBank/DDBJ databases">
        <authorList>
            <person name="Rincon C."/>
            <person name="Sanders R I."/>
            <person name="Robbins C."/>
            <person name="Chaturvedi A."/>
        </authorList>
    </citation>
    <scope>NUCLEOTIDE SEQUENCE</scope>
    <source>
        <strain evidence="2">CHB12</strain>
    </source>
</reference>
<name>A0A915ZKG5_9GLOM</name>
<organism evidence="2 3">
    <name type="scientific">Rhizophagus irregularis</name>
    <dbReference type="NCBI Taxonomy" id="588596"/>
    <lineage>
        <taxon>Eukaryota</taxon>
        <taxon>Fungi</taxon>
        <taxon>Fungi incertae sedis</taxon>
        <taxon>Mucoromycota</taxon>
        <taxon>Glomeromycotina</taxon>
        <taxon>Glomeromycetes</taxon>
        <taxon>Glomerales</taxon>
        <taxon>Glomeraceae</taxon>
        <taxon>Rhizophagus</taxon>
    </lineage>
</organism>
<dbReference type="Pfam" id="PF03184">
    <property type="entry name" value="DDE_1"/>
    <property type="match status" value="1"/>
</dbReference>
<dbReference type="Proteomes" id="UP000684084">
    <property type="component" value="Unassembled WGS sequence"/>
</dbReference>
<gene>
    <name evidence="2" type="ORF">CHRIB12_LOCUS16864</name>
</gene>
<dbReference type="GO" id="GO:0003676">
    <property type="term" value="F:nucleic acid binding"/>
    <property type="evidence" value="ECO:0007669"/>
    <property type="project" value="InterPro"/>
</dbReference>
<evidence type="ECO:0000313" key="2">
    <source>
        <dbReference type="EMBL" id="CAB5379915.1"/>
    </source>
</evidence>
<accession>A0A915ZKG5</accession>
<dbReference type="AlphaFoldDB" id="A0A915ZKG5"/>
<evidence type="ECO:0000259" key="1">
    <source>
        <dbReference type="Pfam" id="PF03184"/>
    </source>
</evidence>
<dbReference type="InterPro" id="IPR004875">
    <property type="entry name" value="DDE_SF_endonuclease_dom"/>
</dbReference>
<proteinExistence type="predicted"/>
<comment type="caution">
    <text evidence="2">The sequence shown here is derived from an EMBL/GenBank/DDBJ whole genome shotgun (WGS) entry which is preliminary data.</text>
</comment>
<dbReference type="EMBL" id="CAGKOT010000041">
    <property type="protein sequence ID" value="CAB5379915.1"/>
    <property type="molecule type" value="Genomic_DNA"/>
</dbReference>
<feature type="domain" description="DDE-1" evidence="1">
    <location>
        <begin position="3"/>
        <end position="72"/>
    </location>
</feature>
<protein>
    <recommendedName>
        <fullName evidence="1">DDE-1 domain-containing protein</fullName>
    </recommendedName>
</protein>
<dbReference type="OrthoDB" id="2429137at2759"/>
<evidence type="ECO:0000313" key="3">
    <source>
        <dbReference type="Proteomes" id="UP000684084"/>
    </source>
</evidence>